<sequence>MAQPRPSLTLIIDLDERLASEDVRLEIDRCYAHVGSTLVRTHPAREGAPENIMRFLVKMGTRRYLHAADEGADELWSAVMERWFRNELRKVGNNMLIYNRRQREEGNPELLFDWIDVELQNGELHALLHCDNVSGIQAETSALLTQLRAFYNDGTLGEGVVRAYLPAPESYEAQKVAGAAARAARDAERAAAQAAAEEEARAAAAAAEVAAEEAFLESPQLSDEAAGSENGGDGGGGVSGVAGVAAPADEPFALDEPDFTPDYRMWLVEYADGSTRTFDSHTGTLA</sequence>
<evidence type="ECO:0000313" key="2">
    <source>
        <dbReference type="EMBL" id="QOS68229.1"/>
    </source>
</evidence>
<gene>
    <name evidence="2" type="ORF">GS424_017410</name>
</gene>
<feature type="region of interest" description="Disordered" evidence="1">
    <location>
        <begin position="214"/>
        <end position="243"/>
    </location>
</feature>
<proteinExistence type="predicted"/>
<name>A0A6L7INJ8_9ACTN</name>
<dbReference type="KEGG" id="egd:GS424_017410"/>
<organism evidence="2 3">
    <name type="scientific">Eggerthella guodeyinii</name>
    <dbReference type="NCBI Taxonomy" id="2690837"/>
    <lineage>
        <taxon>Bacteria</taxon>
        <taxon>Bacillati</taxon>
        <taxon>Actinomycetota</taxon>
        <taxon>Coriobacteriia</taxon>
        <taxon>Eggerthellales</taxon>
        <taxon>Eggerthellaceae</taxon>
        <taxon>Eggerthella</taxon>
    </lineage>
</organism>
<evidence type="ECO:0000313" key="3">
    <source>
        <dbReference type="Proteomes" id="UP000478463"/>
    </source>
</evidence>
<dbReference type="Proteomes" id="UP000478463">
    <property type="component" value="Chromosome"/>
</dbReference>
<dbReference type="RefSeq" id="WP_160940888.1">
    <property type="nucleotide sequence ID" value="NZ_CP063310.1"/>
</dbReference>
<evidence type="ECO:0000256" key="1">
    <source>
        <dbReference type="SAM" id="MobiDB-lite"/>
    </source>
</evidence>
<dbReference type="AlphaFoldDB" id="A0A6L7INJ8"/>
<dbReference type="EMBL" id="CP063310">
    <property type="protein sequence ID" value="QOS68229.1"/>
    <property type="molecule type" value="Genomic_DNA"/>
</dbReference>
<accession>A0A6L7INJ8</accession>
<reference evidence="2 3" key="1">
    <citation type="submission" date="2020-10" db="EMBL/GenBank/DDBJ databases">
        <title>Eggerthella sp. nov., isolated from human feces.</title>
        <authorList>
            <person name="Yajun G."/>
        </authorList>
    </citation>
    <scope>NUCLEOTIDE SEQUENCE [LARGE SCALE GENOMIC DNA]</scope>
    <source>
        <strain evidence="2 3">HF-1101</strain>
    </source>
</reference>
<feature type="compositionally biased region" description="Gly residues" evidence="1">
    <location>
        <begin position="229"/>
        <end position="240"/>
    </location>
</feature>
<protein>
    <submittedName>
        <fullName evidence="2">Uncharacterized protein</fullName>
    </submittedName>
</protein>